<dbReference type="Proteomes" id="UP000694404">
    <property type="component" value="Unplaced"/>
</dbReference>
<keyword evidence="7" id="KW-1185">Reference proteome</keyword>
<dbReference type="SMART" id="SM00908">
    <property type="entry name" value="Gal-bind_lectin"/>
    <property type="match status" value="1"/>
</dbReference>
<organism evidence="6 7">
    <name type="scientific">Chelonoidis abingdonii</name>
    <name type="common">Abingdon island giant tortoise</name>
    <name type="synonym">Testudo abingdonii</name>
    <dbReference type="NCBI Taxonomy" id="106734"/>
    <lineage>
        <taxon>Eukaryota</taxon>
        <taxon>Metazoa</taxon>
        <taxon>Chordata</taxon>
        <taxon>Craniata</taxon>
        <taxon>Vertebrata</taxon>
        <taxon>Euteleostomi</taxon>
        <taxon>Archelosauria</taxon>
        <taxon>Testudinata</taxon>
        <taxon>Testudines</taxon>
        <taxon>Cryptodira</taxon>
        <taxon>Durocryptodira</taxon>
        <taxon>Testudinoidea</taxon>
        <taxon>Testudinidae</taxon>
        <taxon>Chelonoidis</taxon>
    </lineage>
</organism>
<dbReference type="SUPFAM" id="SSF49899">
    <property type="entry name" value="Concanavalin A-like lectins/glucanases"/>
    <property type="match status" value="1"/>
</dbReference>
<dbReference type="Ensembl" id="ENSCABT00000012264.1">
    <property type="protein sequence ID" value="ENSCABP00000011207.1"/>
    <property type="gene ID" value="ENSCABG00000008362.1"/>
</dbReference>
<keyword evidence="1 3" id="KW-0430">Lectin</keyword>
<dbReference type="InterPro" id="IPR013320">
    <property type="entry name" value="ConA-like_dom_sf"/>
</dbReference>
<evidence type="ECO:0000256" key="2">
    <source>
        <dbReference type="ARBA" id="ARBA00022737"/>
    </source>
</evidence>
<evidence type="ECO:0000313" key="7">
    <source>
        <dbReference type="Proteomes" id="UP000694404"/>
    </source>
</evidence>
<feature type="region of interest" description="Disordered" evidence="4">
    <location>
        <begin position="1"/>
        <end position="28"/>
    </location>
</feature>
<dbReference type="OMA" id="RRHHYAF"/>
<evidence type="ECO:0000313" key="6">
    <source>
        <dbReference type="Ensembl" id="ENSCABP00000011207.1"/>
    </source>
</evidence>
<dbReference type="PANTHER" id="PTHR11346">
    <property type="entry name" value="GALECTIN"/>
    <property type="match status" value="1"/>
</dbReference>
<evidence type="ECO:0000256" key="1">
    <source>
        <dbReference type="ARBA" id="ARBA00022734"/>
    </source>
</evidence>
<proteinExistence type="predicted"/>
<sequence>MRSDGWTAKLQGSPSRKGEPKTGISPSLFPGPWSHPAQAWHSPSGFSVSQTIPYSTAIPGGLRPHTWVKMKGSVSVPEAGSRLSPCRLHSSFRVKFIYGQYEGANVALLFNPRFEGSPHIIFNSLVARKWGQEERKENSPLRRGKSFTLTFTTTAKAYEVGRRHHYAFQHRLPPEHVRFLEMDGDVNLTVPQLVFSRSNYSWGNSVPNN</sequence>
<feature type="domain" description="Galectin" evidence="5">
    <location>
        <begin position="54"/>
        <end position="196"/>
    </location>
</feature>
<reference evidence="6" key="1">
    <citation type="submission" date="2025-08" db="UniProtKB">
        <authorList>
            <consortium name="Ensembl"/>
        </authorList>
    </citation>
    <scope>IDENTIFICATION</scope>
</reference>
<dbReference type="CDD" id="cd00070">
    <property type="entry name" value="GLECT"/>
    <property type="match status" value="1"/>
</dbReference>
<reference evidence="6" key="2">
    <citation type="submission" date="2025-09" db="UniProtKB">
        <authorList>
            <consortium name="Ensembl"/>
        </authorList>
    </citation>
    <scope>IDENTIFICATION</scope>
</reference>
<dbReference type="InterPro" id="IPR044156">
    <property type="entry name" value="Galectin-like"/>
</dbReference>
<dbReference type="SMART" id="SM00276">
    <property type="entry name" value="GLECT"/>
    <property type="match status" value="1"/>
</dbReference>
<accession>A0A8C0GLY1</accession>
<dbReference type="GeneTree" id="ENSGT00940000160378"/>
<evidence type="ECO:0000256" key="3">
    <source>
        <dbReference type="RuleBase" id="RU102079"/>
    </source>
</evidence>
<keyword evidence="2" id="KW-0677">Repeat</keyword>
<protein>
    <recommendedName>
        <fullName evidence="3">Galectin</fullName>
    </recommendedName>
</protein>
<evidence type="ECO:0000256" key="4">
    <source>
        <dbReference type="SAM" id="MobiDB-lite"/>
    </source>
</evidence>
<dbReference type="Gene3D" id="2.60.120.200">
    <property type="match status" value="1"/>
</dbReference>
<name>A0A8C0GLY1_CHEAB</name>
<dbReference type="InterPro" id="IPR001079">
    <property type="entry name" value="Galectin_CRD"/>
</dbReference>
<dbReference type="Pfam" id="PF00337">
    <property type="entry name" value="Gal-bind_lectin"/>
    <property type="match status" value="1"/>
</dbReference>
<dbReference type="PANTHER" id="PTHR11346:SF32">
    <property type="entry name" value="GALECTIN-4"/>
    <property type="match status" value="1"/>
</dbReference>
<dbReference type="GO" id="GO:0030246">
    <property type="term" value="F:carbohydrate binding"/>
    <property type="evidence" value="ECO:0007669"/>
    <property type="project" value="UniProtKB-UniRule"/>
</dbReference>
<dbReference type="PROSITE" id="PS51304">
    <property type="entry name" value="GALECTIN"/>
    <property type="match status" value="1"/>
</dbReference>
<dbReference type="AlphaFoldDB" id="A0A8C0GLY1"/>
<evidence type="ECO:0000259" key="5">
    <source>
        <dbReference type="PROSITE" id="PS51304"/>
    </source>
</evidence>